<keyword evidence="1" id="KW-0862">Zinc</keyword>
<dbReference type="SMART" id="SM00355">
    <property type="entry name" value="ZnF_C2H2"/>
    <property type="match status" value="3"/>
</dbReference>
<dbReference type="AlphaFoldDB" id="A0A2S2NZF8"/>
<feature type="domain" description="C2H2-type" evidence="2">
    <location>
        <begin position="190"/>
        <end position="217"/>
    </location>
</feature>
<reference evidence="3" key="1">
    <citation type="submission" date="2018-04" db="EMBL/GenBank/DDBJ databases">
        <title>Transcriptome of Schizaphis graminum biotype I.</title>
        <authorList>
            <person name="Scully E.D."/>
            <person name="Geib S.M."/>
            <person name="Palmer N.A."/>
            <person name="Koch K."/>
            <person name="Bradshaw J."/>
            <person name="Heng-Moss T."/>
            <person name="Sarath G."/>
        </authorList>
    </citation>
    <scope>NUCLEOTIDE SEQUENCE</scope>
</reference>
<keyword evidence="1" id="KW-0863">Zinc-finger</keyword>
<evidence type="ECO:0000259" key="2">
    <source>
        <dbReference type="PROSITE" id="PS50157"/>
    </source>
</evidence>
<evidence type="ECO:0000256" key="1">
    <source>
        <dbReference type="PROSITE-ProRule" id="PRU00042"/>
    </source>
</evidence>
<dbReference type="PROSITE" id="PS00028">
    <property type="entry name" value="ZINC_FINGER_C2H2_1"/>
    <property type="match status" value="2"/>
</dbReference>
<dbReference type="GO" id="GO:0008270">
    <property type="term" value="F:zinc ion binding"/>
    <property type="evidence" value="ECO:0007669"/>
    <property type="project" value="UniProtKB-KW"/>
</dbReference>
<organism evidence="3">
    <name type="scientific">Schizaphis graminum</name>
    <name type="common">Green bug aphid</name>
    <dbReference type="NCBI Taxonomy" id="13262"/>
    <lineage>
        <taxon>Eukaryota</taxon>
        <taxon>Metazoa</taxon>
        <taxon>Ecdysozoa</taxon>
        <taxon>Arthropoda</taxon>
        <taxon>Hexapoda</taxon>
        <taxon>Insecta</taxon>
        <taxon>Pterygota</taxon>
        <taxon>Neoptera</taxon>
        <taxon>Paraneoptera</taxon>
        <taxon>Hemiptera</taxon>
        <taxon>Sternorrhyncha</taxon>
        <taxon>Aphidomorpha</taxon>
        <taxon>Aphidoidea</taxon>
        <taxon>Aphididae</taxon>
        <taxon>Aphidini</taxon>
        <taxon>Schizaphis</taxon>
    </lineage>
</organism>
<dbReference type="PROSITE" id="PS50157">
    <property type="entry name" value="ZINC_FINGER_C2H2_2"/>
    <property type="match status" value="1"/>
</dbReference>
<name>A0A2S2NZF8_SCHGA</name>
<accession>A0A2S2NZF8</accession>
<protein>
    <recommendedName>
        <fullName evidence="2">C2H2-type domain-containing protein</fullName>
    </recommendedName>
</protein>
<dbReference type="InterPro" id="IPR036236">
    <property type="entry name" value="Znf_C2H2_sf"/>
</dbReference>
<dbReference type="Gene3D" id="3.30.160.60">
    <property type="entry name" value="Classic Zinc Finger"/>
    <property type="match status" value="1"/>
</dbReference>
<sequence length="244" mass="27917">MMKTEESSNDRNHTSIINENTTATAMWSVKKYEDIKIEDTDLNEVNSEQGNIVIRNLAEHVDNQYTENVCSSSIDMQSSSTSNSISNVCNYINLRTTKISTQNNRNMNNSIQLVKTVSNNSSQKCCSTSKSNSTIFLQECKPFKCVDCIFSTKSETKFMNHSYVCEGNSLSSSSLQKSKCIQNPSLIKKHKCKYCNNTFITPQKLHIHYKQHEQNLKCIKCNKRFLLKKSFEKHLLLQHNISSI</sequence>
<dbReference type="EMBL" id="GGMR01010002">
    <property type="protein sequence ID" value="MBY22621.1"/>
    <property type="molecule type" value="Transcribed_RNA"/>
</dbReference>
<evidence type="ECO:0000313" key="3">
    <source>
        <dbReference type="EMBL" id="MBY22621.1"/>
    </source>
</evidence>
<dbReference type="SUPFAM" id="SSF57667">
    <property type="entry name" value="beta-beta-alpha zinc fingers"/>
    <property type="match status" value="1"/>
</dbReference>
<keyword evidence="1" id="KW-0479">Metal-binding</keyword>
<proteinExistence type="predicted"/>
<dbReference type="InterPro" id="IPR013087">
    <property type="entry name" value="Znf_C2H2_type"/>
</dbReference>
<gene>
    <name evidence="3" type="ORF">g.29899</name>
</gene>